<dbReference type="PANTHER" id="PTHR13523:SF2">
    <property type="entry name" value="COILED-COIL-HELIX-COILED-COIL-HELIX DOMAIN CONTAINING 2, ISOFORM A-RELATED"/>
    <property type="match status" value="1"/>
</dbReference>
<feature type="region of interest" description="Disordered" evidence="1">
    <location>
        <begin position="1"/>
        <end position="55"/>
    </location>
</feature>
<dbReference type="Proteomes" id="UP000076407">
    <property type="component" value="Unassembled WGS sequence"/>
</dbReference>
<dbReference type="InterPro" id="IPR055304">
    <property type="entry name" value="CHCHD2/10-like"/>
</dbReference>
<accession>A0A182X507</accession>
<feature type="region of interest" description="Disordered" evidence="1">
    <location>
        <begin position="86"/>
        <end position="120"/>
    </location>
</feature>
<dbReference type="GO" id="GO:0007005">
    <property type="term" value="P:mitochondrion organization"/>
    <property type="evidence" value="ECO:0007669"/>
    <property type="project" value="InterPro"/>
</dbReference>
<feature type="compositionally biased region" description="Low complexity" evidence="1">
    <location>
        <begin position="30"/>
        <end position="55"/>
    </location>
</feature>
<reference evidence="2" key="1">
    <citation type="submission" date="2020-05" db="UniProtKB">
        <authorList>
            <consortium name="EnsemblMetazoa"/>
        </authorList>
    </citation>
    <scope>IDENTIFICATION</scope>
    <source>
        <strain evidence="2">SANGQUA</strain>
    </source>
</reference>
<organism evidence="2 3">
    <name type="scientific">Anopheles quadriannulatus</name>
    <name type="common">Mosquito</name>
    <dbReference type="NCBI Taxonomy" id="34691"/>
    <lineage>
        <taxon>Eukaryota</taxon>
        <taxon>Metazoa</taxon>
        <taxon>Ecdysozoa</taxon>
        <taxon>Arthropoda</taxon>
        <taxon>Hexapoda</taxon>
        <taxon>Insecta</taxon>
        <taxon>Pterygota</taxon>
        <taxon>Neoptera</taxon>
        <taxon>Endopterygota</taxon>
        <taxon>Diptera</taxon>
        <taxon>Nematocera</taxon>
        <taxon>Culicoidea</taxon>
        <taxon>Culicidae</taxon>
        <taxon>Anophelinae</taxon>
        <taxon>Anopheles</taxon>
    </lineage>
</organism>
<evidence type="ECO:0000256" key="1">
    <source>
        <dbReference type="SAM" id="MobiDB-lite"/>
    </source>
</evidence>
<dbReference type="EnsemblMetazoa" id="AQUA004885-RA">
    <property type="protein sequence ID" value="AQUA004885-PA"/>
    <property type="gene ID" value="AQUA004885"/>
</dbReference>
<dbReference type="GO" id="GO:0005739">
    <property type="term" value="C:mitochondrion"/>
    <property type="evidence" value="ECO:0007669"/>
    <property type="project" value="TreeGrafter"/>
</dbReference>
<evidence type="ECO:0000313" key="2">
    <source>
        <dbReference type="EnsemblMetazoa" id="AQUA004885-PA"/>
    </source>
</evidence>
<dbReference type="AlphaFoldDB" id="A0A182X507"/>
<dbReference type="GO" id="GO:0005634">
    <property type="term" value="C:nucleus"/>
    <property type="evidence" value="ECO:0007669"/>
    <property type="project" value="TreeGrafter"/>
</dbReference>
<feature type="compositionally biased region" description="Basic and acidic residues" evidence="1">
    <location>
        <begin position="86"/>
        <end position="104"/>
    </location>
</feature>
<evidence type="ECO:0008006" key="4">
    <source>
        <dbReference type="Google" id="ProtNLM"/>
    </source>
</evidence>
<dbReference type="VEuPathDB" id="VectorBase:AQUA004885"/>
<dbReference type="STRING" id="34691.A0A182X507"/>
<proteinExistence type="predicted"/>
<protein>
    <recommendedName>
        <fullName evidence="4">CHCH domain-containing protein</fullName>
    </recommendedName>
</protein>
<dbReference type="PANTHER" id="PTHR13523">
    <property type="entry name" value="COILED-COIL-HELIX-COILED-COIL-HELIX DOMAIN CONTAINING 2/NUR77"/>
    <property type="match status" value="1"/>
</dbReference>
<name>A0A182X507_ANOQN</name>
<evidence type="ECO:0000313" key="3">
    <source>
        <dbReference type="Proteomes" id="UP000076407"/>
    </source>
</evidence>
<keyword evidence="3" id="KW-1185">Reference proteome</keyword>
<sequence>MPRRDTRARTVPPSRKSTDTKSHHGGTGKSASPPSSGSSAAEPTKPAPSAIPAAPAAPGLFSQMAATAGGVALGSVLGRALGGLFERTEPKDPQSADVLEKEKQSAVGQGAADTEKSAPPDVCNQEIKQFLTCVDREADVKICEGFKEAMQQCKNRASTKNFAL</sequence>